<accession>A0A8B6DUZ0</accession>
<feature type="compositionally biased region" description="Basic and acidic residues" evidence="1">
    <location>
        <begin position="1"/>
        <end position="29"/>
    </location>
</feature>
<proteinExistence type="predicted"/>
<feature type="region of interest" description="Disordered" evidence="1">
    <location>
        <begin position="1"/>
        <end position="38"/>
    </location>
</feature>
<comment type="caution">
    <text evidence="2">The sequence shown here is derived from an EMBL/GenBank/DDBJ whole genome shotgun (WGS) entry which is preliminary data.</text>
</comment>
<dbReference type="Proteomes" id="UP000596742">
    <property type="component" value="Unassembled WGS sequence"/>
</dbReference>
<dbReference type="AlphaFoldDB" id="A0A8B6DUZ0"/>
<organism evidence="2 3">
    <name type="scientific">Mytilus galloprovincialis</name>
    <name type="common">Mediterranean mussel</name>
    <dbReference type="NCBI Taxonomy" id="29158"/>
    <lineage>
        <taxon>Eukaryota</taxon>
        <taxon>Metazoa</taxon>
        <taxon>Spiralia</taxon>
        <taxon>Lophotrochozoa</taxon>
        <taxon>Mollusca</taxon>
        <taxon>Bivalvia</taxon>
        <taxon>Autobranchia</taxon>
        <taxon>Pteriomorphia</taxon>
        <taxon>Mytilida</taxon>
        <taxon>Mytiloidea</taxon>
        <taxon>Mytilidae</taxon>
        <taxon>Mytilinae</taxon>
        <taxon>Mytilus</taxon>
    </lineage>
</organism>
<keyword evidence="3" id="KW-1185">Reference proteome</keyword>
<evidence type="ECO:0000313" key="3">
    <source>
        <dbReference type="Proteomes" id="UP000596742"/>
    </source>
</evidence>
<dbReference type="EMBL" id="UYJE01004069">
    <property type="protein sequence ID" value="VDI24747.1"/>
    <property type="molecule type" value="Genomic_DNA"/>
</dbReference>
<protein>
    <submittedName>
        <fullName evidence="2">Uncharacterized protein</fullName>
    </submittedName>
</protein>
<sequence>ENTRQQKHTDDVQQQKKDSDKQQQQHVHNENGVPRRRYLQKRSKTAFCDSYSYFWHYLFNDSAAETHTAKEKDFDFYSDSEIDDELY</sequence>
<feature type="non-terminal residue" evidence="2">
    <location>
        <position position="87"/>
    </location>
</feature>
<evidence type="ECO:0000256" key="1">
    <source>
        <dbReference type="SAM" id="MobiDB-lite"/>
    </source>
</evidence>
<name>A0A8B6DUZ0_MYTGA</name>
<gene>
    <name evidence="2" type="ORF">MGAL_10B000487</name>
</gene>
<evidence type="ECO:0000313" key="2">
    <source>
        <dbReference type="EMBL" id="VDI24747.1"/>
    </source>
</evidence>
<reference evidence="2" key="1">
    <citation type="submission" date="2018-11" db="EMBL/GenBank/DDBJ databases">
        <authorList>
            <person name="Alioto T."/>
            <person name="Alioto T."/>
        </authorList>
    </citation>
    <scope>NUCLEOTIDE SEQUENCE</scope>
</reference>